<dbReference type="Gene3D" id="1.20.950.20">
    <property type="entry name" value="Transmembrane di-heme cytochromes, Chain C"/>
    <property type="match status" value="1"/>
</dbReference>
<dbReference type="InterPro" id="IPR016174">
    <property type="entry name" value="Di-haem_cyt_TM"/>
</dbReference>
<feature type="transmembrane region" description="Helical" evidence="6">
    <location>
        <begin position="146"/>
        <end position="165"/>
    </location>
</feature>
<evidence type="ECO:0000256" key="2">
    <source>
        <dbReference type="ARBA" id="ARBA00022475"/>
    </source>
</evidence>
<dbReference type="SUPFAM" id="SSF81342">
    <property type="entry name" value="Transmembrane di-heme cytochromes"/>
    <property type="match status" value="1"/>
</dbReference>
<organism evidence="8 9">
    <name type="scientific">Wohlfahrtiimonas chitiniclastica</name>
    <dbReference type="NCBI Taxonomy" id="400946"/>
    <lineage>
        <taxon>Bacteria</taxon>
        <taxon>Pseudomonadati</taxon>
        <taxon>Pseudomonadota</taxon>
        <taxon>Gammaproteobacteria</taxon>
        <taxon>Cardiobacteriales</taxon>
        <taxon>Ignatzschineriaceae</taxon>
        <taxon>Wohlfahrtiimonas</taxon>
    </lineage>
</organism>
<keyword evidence="2" id="KW-1003">Cell membrane</keyword>
<evidence type="ECO:0000256" key="1">
    <source>
        <dbReference type="ARBA" id="ARBA00004651"/>
    </source>
</evidence>
<gene>
    <name evidence="8" type="ORF">J7561_06405</name>
</gene>
<dbReference type="RefSeq" id="WP_008316845.1">
    <property type="nucleotide sequence ID" value="NZ_JAGIBR010000004.1"/>
</dbReference>
<reference evidence="8" key="1">
    <citation type="submission" date="2021-03" db="EMBL/GenBank/DDBJ databases">
        <title>Identification and antibiotic profiling of Wohlfahrtiimonas chitiniclastica, an underestimated human pathogen.</title>
        <authorList>
            <person name="Kopf A."/>
            <person name="Bunk B."/>
            <person name="Coldewey S."/>
            <person name="Gunzer F."/>
            <person name="Riedel T."/>
            <person name="Schroettner P."/>
        </authorList>
    </citation>
    <scope>NUCLEOTIDE SEQUENCE</scope>
    <source>
        <strain evidence="8">DSM 100917</strain>
    </source>
</reference>
<evidence type="ECO:0000259" key="7">
    <source>
        <dbReference type="Pfam" id="PF01292"/>
    </source>
</evidence>
<feature type="transmembrane region" description="Helical" evidence="6">
    <location>
        <begin position="91"/>
        <end position="113"/>
    </location>
</feature>
<evidence type="ECO:0000256" key="6">
    <source>
        <dbReference type="SAM" id="Phobius"/>
    </source>
</evidence>
<feature type="transmembrane region" description="Helical" evidence="6">
    <location>
        <begin position="36"/>
        <end position="57"/>
    </location>
</feature>
<dbReference type="InterPro" id="IPR011577">
    <property type="entry name" value="Cyt_b561_bac/Ni-Hgenase"/>
</dbReference>
<dbReference type="PANTHER" id="PTHR30485:SF2">
    <property type="entry name" value="BLL0597 PROTEIN"/>
    <property type="match status" value="1"/>
</dbReference>
<evidence type="ECO:0000313" key="9">
    <source>
        <dbReference type="Proteomes" id="UP000680020"/>
    </source>
</evidence>
<comment type="caution">
    <text evidence="8">The sequence shown here is derived from an EMBL/GenBank/DDBJ whole genome shotgun (WGS) entry which is preliminary data.</text>
</comment>
<dbReference type="EMBL" id="JAGIBU010000004">
    <property type="protein sequence ID" value="MBS7824835.1"/>
    <property type="molecule type" value="Genomic_DNA"/>
</dbReference>
<dbReference type="GO" id="GO:0020037">
    <property type="term" value="F:heme binding"/>
    <property type="evidence" value="ECO:0007669"/>
    <property type="project" value="TreeGrafter"/>
</dbReference>
<keyword evidence="3 6" id="KW-0812">Transmembrane</keyword>
<keyword evidence="5 6" id="KW-0472">Membrane</keyword>
<feature type="transmembrane region" description="Helical" evidence="6">
    <location>
        <begin position="198"/>
        <end position="216"/>
    </location>
</feature>
<feature type="transmembrane region" description="Helical" evidence="6">
    <location>
        <begin position="12"/>
        <end position="30"/>
    </location>
</feature>
<evidence type="ECO:0000313" key="8">
    <source>
        <dbReference type="EMBL" id="MBS7824835.1"/>
    </source>
</evidence>
<dbReference type="GO" id="GO:0009055">
    <property type="term" value="F:electron transfer activity"/>
    <property type="evidence" value="ECO:0007669"/>
    <property type="project" value="InterPro"/>
</dbReference>
<dbReference type="Proteomes" id="UP000680020">
    <property type="component" value="Unassembled WGS sequence"/>
</dbReference>
<evidence type="ECO:0000256" key="5">
    <source>
        <dbReference type="ARBA" id="ARBA00023136"/>
    </source>
</evidence>
<accession>A0AB35C1X6</accession>
<sequence length="240" mass="27432">MKKIKVWDLPIRLFHWSLVVMIVVCIYTINVDNVTAHQYAGTFVLVLLLFRVLWGLLGSTTAKFWDFVKGPMSAYQYLRYGITKTEGHNPLGAYMVLLMLLVLFTQTITGLFLTDNTYLHQDSPLYQWVGSDARSVLKTIHQYNLYVIYTMVGLHVAAIVLYFLVKGQNLVKTMVVGTRTEDECHTPFATSIEGNRPWLALIIFGLVGVLVPYFLYGYVKNIGLITWIENTLIWLKGLLL</sequence>
<dbReference type="GO" id="GO:0005886">
    <property type="term" value="C:plasma membrane"/>
    <property type="evidence" value="ECO:0007669"/>
    <property type="project" value="UniProtKB-SubCell"/>
</dbReference>
<evidence type="ECO:0000256" key="4">
    <source>
        <dbReference type="ARBA" id="ARBA00022989"/>
    </source>
</evidence>
<dbReference type="InterPro" id="IPR051542">
    <property type="entry name" value="Hydrogenase_cytochrome"/>
</dbReference>
<dbReference type="GO" id="GO:0022904">
    <property type="term" value="P:respiratory electron transport chain"/>
    <property type="evidence" value="ECO:0007669"/>
    <property type="project" value="InterPro"/>
</dbReference>
<evidence type="ECO:0000256" key="3">
    <source>
        <dbReference type="ARBA" id="ARBA00022692"/>
    </source>
</evidence>
<dbReference type="Pfam" id="PF01292">
    <property type="entry name" value="Ni_hydr_CYTB"/>
    <property type="match status" value="1"/>
</dbReference>
<feature type="domain" description="Cytochrome b561 bacterial/Ni-hydrogenase" evidence="7">
    <location>
        <begin position="6"/>
        <end position="175"/>
    </location>
</feature>
<proteinExistence type="predicted"/>
<keyword evidence="4 6" id="KW-1133">Transmembrane helix</keyword>
<dbReference type="AlphaFoldDB" id="A0AB35C1X6"/>
<comment type="subcellular location">
    <subcellularLocation>
        <location evidence="1">Cell membrane</location>
        <topology evidence="1">Multi-pass membrane protein</topology>
    </subcellularLocation>
</comment>
<protein>
    <submittedName>
        <fullName evidence="8">Cytochrome b/b6 domain-containing protein</fullName>
    </submittedName>
</protein>
<dbReference type="PANTHER" id="PTHR30485">
    <property type="entry name" value="NI/FE-HYDROGENASE 1 B-TYPE CYTOCHROME SUBUNIT"/>
    <property type="match status" value="1"/>
</dbReference>
<name>A0AB35C1X6_9GAMM</name>